<dbReference type="Proteomes" id="UP000505377">
    <property type="component" value="Chromosome"/>
</dbReference>
<dbReference type="Gene3D" id="1.10.10.2840">
    <property type="entry name" value="PucR C-terminal helix-turn-helix domain"/>
    <property type="match status" value="1"/>
</dbReference>
<dbReference type="AlphaFoldDB" id="A0A6M6JNE4"/>
<keyword evidence="3" id="KW-1185">Reference proteome</keyword>
<evidence type="ECO:0000259" key="1">
    <source>
        <dbReference type="Pfam" id="PF13556"/>
    </source>
</evidence>
<feature type="domain" description="PucR C-terminal helix-turn-helix" evidence="1">
    <location>
        <begin position="313"/>
        <end position="368"/>
    </location>
</feature>
<evidence type="ECO:0000313" key="2">
    <source>
        <dbReference type="EMBL" id="QJY48865.1"/>
    </source>
</evidence>
<protein>
    <submittedName>
        <fullName evidence="2">Helix-turn-helix domain-containing protein</fullName>
    </submittedName>
</protein>
<sequence>MAVSQGFRDSVEALAADVDTIVDRSLTRNQASYALVPRSAVEVSARMNLDVVCDSLLAGRPVVVERDVEALAVRIDERVGQGLRVQDAMQGLRTSLGIMQERFVEIATERAVSPVELLGSTQILWALSDALTDRVGELFQRRSISDALRDSHLRSAFLRELLAGQLTPAMIDERVRAFGLDAGAAYRAVKASPAPGSSLEVLRRRLEARSADVVGIDAGSCIGVVSGTADAPGLEATVALGPAAELAEVAASFDVAQRVHDWMWRRGIRGRRSIEDVGWRLAVDRDDAVTTLLRHRYRAPLDELGEFGVLIWRSVRAYVEADRNVARASTALVVHQNTLRYRLARFAAVTGADLDSTDTLLEVTWVLAAEVGEERER</sequence>
<dbReference type="PANTHER" id="PTHR33744">
    <property type="entry name" value="CARBOHYDRATE DIACID REGULATOR"/>
    <property type="match status" value="1"/>
</dbReference>
<dbReference type="EMBL" id="CP053564">
    <property type="protein sequence ID" value="QJY48865.1"/>
    <property type="molecule type" value="Genomic_DNA"/>
</dbReference>
<dbReference type="InterPro" id="IPR025736">
    <property type="entry name" value="PucR_C-HTH_dom"/>
</dbReference>
<evidence type="ECO:0000313" key="3">
    <source>
        <dbReference type="Proteomes" id="UP000505377"/>
    </source>
</evidence>
<reference evidence="2 3" key="1">
    <citation type="submission" date="2020-05" db="EMBL/GenBank/DDBJ databases">
        <authorList>
            <person name="Mo P."/>
        </authorList>
    </citation>
    <scope>NUCLEOTIDE SEQUENCE [LARGE SCALE GENOMIC DNA]</scope>
    <source>
        <strain evidence="2 3">Gen01</strain>
    </source>
</reference>
<dbReference type="InterPro" id="IPR042070">
    <property type="entry name" value="PucR_C-HTH_sf"/>
</dbReference>
<name>A0A6M6JNE4_9PSEU</name>
<dbReference type="RefSeq" id="WP_172163313.1">
    <property type="nucleotide sequence ID" value="NZ_CP053564.1"/>
</dbReference>
<gene>
    <name evidence="2" type="ORF">HOP40_26365</name>
</gene>
<proteinExistence type="predicted"/>
<accession>A0A6M6JNE4</accession>
<organism evidence="2 3">
    <name type="scientific">Pseudonocardia broussonetiae</name>
    <dbReference type="NCBI Taxonomy" id="2736640"/>
    <lineage>
        <taxon>Bacteria</taxon>
        <taxon>Bacillati</taxon>
        <taxon>Actinomycetota</taxon>
        <taxon>Actinomycetes</taxon>
        <taxon>Pseudonocardiales</taxon>
        <taxon>Pseudonocardiaceae</taxon>
        <taxon>Pseudonocardia</taxon>
    </lineage>
</organism>
<dbReference type="KEGG" id="pbro:HOP40_26365"/>
<dbReference type="Pfam" id="PF13556">
    <property type="entry name" value="HTH_30"/>
    <property type="match status" value="1"/>
</dbReference>
<dbReference type="InterPro" id="IPR051448">
    <property type="entry name" value="CdaR-like_regulators"/>
</dbReference>
<dbReference type="PANTHER" id="PTHR33744:SF1">
    <property type="entry name" value="DNA-BINDING TRANSCRIPTIONAL ACTIVATOR ADER"/>
    <property type="match status" value="1"/>
</dbReference>